<dbReference type="PANTHER" id="PTHR22929">
    <property type="entry name" value="RNA POLYMERASE III TRANSCRIPTION INITIATION FACTOR B"/>
    <property type="match status" value="1"/>
</dbReference>
<dbReference type="PANTHER" id="PTHR22929:SF0">
    <property type="entry name" value="TRANSCRIPTION FACTOR TFIIIB COMPONENT B'' HOMOLOG"/>
    <property type="match status" value="1"/>
</dbReference>
<feature type="region of interest" description="Disordered" evidence="1">
    <location>
        <begin position="392"/>
        <end position="437"/>
    </location>
</feature>
<feature type="region of interest" description="Disordered" evidence="1">
    <location>
        <begin position="729"/>
        <end position="749"/>
    </location>
</feature>
<feature type="compositionally biased region" description="Polar residues" evidence="1">
    <location>
        <begin position="17"/>
        <end position="31"/>
    </location>
</feature>
<dbReference type="OrthoDB" id="272624at2759"/>
<dbReference type="EMBL" id="OB660068">
    <property type="protein sequence ID" value="CAD7222519.1"/>
    <property type="molecule type" value="Genomic_DNA"/>
</dbReference>
<proteinExistence type="predicted"/>
<name>A0A7R8W0J1_9CRUS</name>
<feature type="region of interest" description="Disordered" evidence="1">
    <location>
        <begin position="1003"/>
        <end position="1075"/>
    </location>
</feature>
<feature type="compositionally biased region" description="Polar residues" evidence="1">
    <location>
        <begin position="828"/>
        <end position="847"/>
    </location>
</feature>
<gene>
    <name evidence="2" type="ORF">CTOB1V02_LOCUS521</name>
</gene>
<sequence>MASRRSRFKMAPVLASKRSTGASSDSSQRSGQKVAKEEPVEGSEEKRLETEVKDNPELPKIPGDQKDGETLGPQQGTESKASLDPDNSSAPPQLIDLTDEGTTTVPESSVPLQEPFPDDDDNDPVMTTPPKLPLEAQPRDPIFPSQSRPVQPSDPPGQPDALPVSTQPRAPPGPTQPSALPGPTQPSVPATQPSALPTQPIAPPTQCITAPPQPTTFPILTQPRALPTQPSPLLSAPIHALPAAADPSPQPTPLAPVPSKPPLVTRSSYSLVTAPSTVSATDPPVLLLQPPLAVPHSHRLLVTASNASTSPSPFSFVTSPSGSLHVGLPSNAGLPGPPSVQRPGPLPTPPPPQIATGALHHHRKFRPNFMLAERRRTLSSCSEVEADPAAKGHGELSLLSTPLPSPLAQSGSPAGHQNNQEVASMDEPLRKKSSTGMTKMTAWKMEAQEKVRQGTPMHRLMMRDLITINPAGSPLHAPEEAAKKRKQAGNNRPSWSEAAGKKETTSVESPSEAPAPRIMIGPDGTIVLDEASLVVESSAQKRSKLMEESEALEIGEDDDLSRMVNPRKRPLSRRLDWNIQLTKKFYEALSTVGTDFSLMAQLLPMFARKELVSKYKVEQQKHPQLVEKALSENFKFDLSRFDSAIDDDDPEFILGVSSDPINQLKDKSKKRRLVNPIPMRSKPPPQTYARPRPPSLPPPAGSHFMAPSAPGDKPVGPVPVWIQVPAKPSLAPKGTLKTNNSGNSGTTRKPFLIQFIPSTTATEVPSFVTSSTSTTTAKNSTTIVMSTMSSGRPSVELTEVLRKVEDSVQPETKTQQPLSSMSGVGENSAKSVSVAQAPSKVTETTAAMRQEQLKGTEKEGNQSLSTAPIASKPTAEADTVKAMKSQIGKKTEVVPSRMLLTMGSKTVVKPVQEVRSVQPVPPPSQMTFGKVINPPSTGSAANPLPRPQSVSLIPVPETVVPASAEDRPQSVSLIPVPETVVPASAENRLQSVSLIPVPETVVPASAEEKAESQSQASGPNVPPVPFPLKKRRTKIAPILTRIPRGGESKEKQKKPPAPPTVIPLIDPQGQIAPTAPGSMVVVQAPSSEDPTKPVFHMYVCSEKNATSDGQEGTS</sequence>
<organism evidence="2">
    <name type="scientific">Cyprideis torosa</name>
    <dbReference type="NCBI Taxonomy" id="163714"/>
    <lineage>
        <taxon>Eukaryota</taxon>
        <taxon>Metazoa</taxon>
        <taxon>Ecdysozoa</taxon>
        <taxon>Arthropoda</taxon>
        <taxon>Crustacea</taxon>
        <taxon>Oligostraca</taxon>
        <taxon>Ostracoda</taxon>
        <taxon>Podocopa</taxon>
        <taxon>Podocopida</taxon>
        <taxon>Cytherocopina</taxon>
        <taxon>Cytheroidea</taxon>
        <taxon>Cytherideidae</taxon>
        <taxon>Cyprideis</taxon>
    </lineage>
</organism>
<evidence type="ECO:0000256" key="1">
    <source>
        <dbReference type="SAM" id="MobiDB-lite"/>
    </source>
</evidence>
<feature type="region of interest" description="Disordered" evidence="1">
    <location>
        <begin position="805"/>
        <end position="878"/>
    </location>
</feature>
<feature type="compositionally biased region" description="Polar residues" evidence="1">
    <location>
        <begin position="408"/>
        <end position="422"/>
    </location>
</feature>
<dbReference type="Pfam" id="PF15963">
    <property type="entry name" value="Myb_DNA-bind_7"/>
    <property type="match status" value="1"/>
</dbReference>
<dbReference type="InterPro" id="IPR039467">
    <property type="entry name" value="TFIIIB_B''_Myb"/>
</dbReference>
<feature type="region of interest" description="Disordered" evidence="1">
    <location>
        <begin position="664"/>
        <end position="714"/>
    </location>
</feature>
<dbReference type="GO" id="GO:0001156">
    <property type="term" value="F:TFIIIC-class transcription factor complex binding"/>
    <property type="evidence" value="ECO:0007669"/>
    <property type="project" value="TreeGrafter"/>
</dbReference>
<feature type="compositionally biased region" description="Polar residues" evidence="1">
    <location>
        <begin position="72"/>
        <end position="91"/>
    </location>
</feature>
<dbReference type="GO" id="GO:0000126">
    <property type="term" value="C:transcription factor TFIIIB complex"/>
    <property type="evidence" value="ECO:0007669"/>
    <property type="project" value="TreeGrafter"/>
</dbReference>
<feature type="compositionally biased region" description="Polar residues" evidence="1">
    <location>
        <begin position="809"/>
        <end position="822"/>
    </location>
</feature>
<accession>A0A7R8W0J1</accession>
<feature type="compositionally biased region" description="Pro residues" evidence="1">
    <location>
        <begin position="681"/>
        <end position="700"/>
    </location>
</feature>
<feature type="compositionally biased region" description="Basic and acidic residues" evidence="1">
    <location>
        <begin position="34"/>
        <end position="69"/>
    </location>
</feature>
<feature type="compositionally biased region" description="Polar residues" evidence="1">
    <location>
        <begin position="185"/>
        <end position="197"/>
    </location>
</feature>
<feature type="region of interest" description="Disordered" evidence="1">
    <location>
        <begin position="330"/>
        <end position="349"/>
    </location>
</feature>
<evidence type="ECO:0000313" key="2">
    <source>
        <dbReference type="EMBL" id="CAD7222519.1"/>
    </source>
</evidence>
<dbReference type="AlphaFoldDB" id="A0A7R8W0J1"/>
<protein>
    <submittedName>
        <fullName evidence="2">Uncharacterized protein</fullName>
    </submittedName>
</protein>
<feature type="region of interest" description="Disordered" evidence="1">
    <location>
        <begin position="1"/>
        <end position="261"/>
    </location>
</feature>
<reference evidence="2" key="1">
    <citation type="submission" date="2020-11" db="EMBL/GenBank/DDBJ databases">
        <authorList>
            <person name="Tran Van P."/>
        </authorList>
    </citation>
    <scope>NUCLEOTIDE SEQUENCE</scope>
</reference>
<feature type="compositionally biased region" description="Polar residues" evidence="1">
    <location>
        <begin position="100"/>
        <end position="111"/>
    </location>
</feature>
<dbReference type="GO" id="GO:0070898">
    <property type="term" value="P:RNA polymerase III preinitiation complex assembly"/>
    <property type="evidence" value="ECO:0007669"/>
    <property type="project" value="TreeGrafter"/>
</dbReference>
<feature type="region of interest" description="Disordered" evidence="1">
    <location>
        <begin position="469"/>
        <end position="521"/>
    </location>
</feature>
<feature type="compositionally biased region" description="Polar residues" evidence="1">
    <location>
        <begin position="736"/>
        <end position="747"/>
    </location>
</feature>
<feature type="compositionally biased region" description="Pro residues" evidence="1">
    <location>
        <begin position="335"/>
        <end position="349"/>
    </location>
</feature>
<feature type="compositionally biased region" description="Basic and acidic residues" evidence="1">
    <location>
        <begin position="851"/>
        <end position="860"/>
    </location>
</feature>
<feature type="region of interest" description="Disordered" evidence="1">
    <location>
        <begin position="916"/>
        <end position="949"/>
    </location>
</feature>
<feature type="compositionally biased region" description="Pro residues" evidence="1">
    <location>
        <begin position="248"/>
        <end position="261"/>
    </location>
</feature>